<dbReference type="GO" id="GO:0033387">
    <property type="term" value="P:putrescine biosynthetic process from arginine, via ornithine"/>
    <property type="evidence" value="ECO:0007669"/>
    <property type="project" value="TreeGrafter"/>
</dbReference>
<evidence type="ECO:0000256" key="1">
    <source>
        <dbReference type="ARBA" id="ARBA00001933"/>
    </source>
</evidence>
<evidence type="ECO:0000313" key="8">
    <source>
        <dbReference type="Proteomes" id="UP001488805"/>
    </source>
</evidence>
<dbReference type="GO" id="GO:0042978">
    <property type="term" value="F:ornithine decarboxylase activator activity"/>
    <property type="evidence" value="ECO:0007669"/>
    <property type="project" value="TreeGrafter"/>
</dbReference>
<dbReference type="InterPro" id="IPR022657">
    <property type="entry name" value="De-COase2_CS"/>
</dbReference>
<organism evidence="7 8">
    <name type="scientific">Zoarces viviparus</name>
    <name type="common">Viviparous eelpout</name>
    <name type="synonym">Blennius viviparus</name>
    <dbReference type="NCBI Taxonomy" id="48416"/>
    <lineage>
        <taxon>Eukaryota</taxon>
        <taxon>Metazoa</taxon>
        <taxon>Chordata</taxon>
        <taxon>Craniata</taxon>
        <taxon>Vertebrata</taxon>
        <taxon>Euteleostomi</taxon>
        <taxon>Actinopterygii</taxon>
        <taxon>Neopterygii</taxon>
        <taxon>Teleostei</taxon>
        <taxon>Neoteleostei</taxon>
        <taxon>Acanthomorphata</taxon>
        <taxon>Eupercaria</taxon>
        <taxon>Perciformes</taxon>
        <taxon>Cottioidei</taxon>
        <taxon>Zoarcales</taxon>
        <taxon>Zoarcidae</taxon>
        <taxon>Zoarcinae</taxon>
        <taxon>Zoarces</taxon>
    </lineage>
</organism>
<dbReference type="InterPro" id="IPR029066">
    <property type="entry name" value="PLP-binding_barrel"/>
</dbReference>
<accession>A0AAW1DRS1</accession>
<comment type="caution">
    <text evidence="7">The sequence shown here is derived from an EMBL/GenBank/DDBJ whole genome shotgun (WGS) entry which is preliminary data.</text>
</comment>
<gene>
    <name evidence="7" type="ORF">VZT92_026844</name>
</gene>
<dbReference type="AlphaFoldDB" id="A0AAW1DRS1"/>
<keyword evidence="8" id="KW-1185">Reference proteome</keyword>
<protein>
    <recommendedName>
        <fullName evidence="6">Orn/DAP/Arg decarboxylase 2 N-terminal domain-containing protein</fullName>
    </recommendedName>
</protein>
<dbReference type="PANTHER" id="PTHR11482:SF7">
    <property type="entry name" value="ANTIZYME INHIBITOR 1"/>
    <property type="match status" value="1"/>
</dbReference>
<dbReference type="Pfam" id="PF02784">
    <property type="entry name" value="Orn_Arg_deC_N"/>
    <property type="match status" value="1"/>
</dbReference>
<dbReference type="GO" id="GO:0004586">
    <property type="term" value="F:ornithine decarboxylase activity"/>
    <property type="evidence" value="ECO:0007669"/>
    <property type="project" value="TreeGrafter"/>
</dbReference>
<dbReference type="GO" id="GO:0005737">
    <property type="term" value="C:cytoplasm"/>
    <property type="evidence" value="ECO:0007669"/>
    <property type="project" value="TreeGrafter"/>
</dbReference>
<evidence type="ECO:0000256" key="3">
    <source>
        <dbReference type="ARBA" id="ARBA00022898"/>
    </source>
</evidence>
<comment type="function">
    <text evidence="5">Catalyzes the first and rate-limiting step of polyamine biosynthesis that converts ornithine into putrescine, which is the precursor for the polyamines, spermidine and spermine. Polyamines are essential for cell proliferation and are implicated in cellular processes, ranging from DNA replication to apoptosis.</text>
</comment>
<dbReference type="InterPro" id="IPR009006">
    <property type="entry name" value="Ala_racemase/Decarboxylase_C"/>
</dbReference>
<dbReference type="GO" id="GO:1902269">
    <property type="term" value="P:positive regulation of polyamine transmembrane transport"/>
    <property type="evidence" value="ECO:0007669"/>
    <property type="project" value="TreeGrafter"/>
</dbReference>
<dbReference type="Gene3D" id="3.20.20.10">
    <property type="entry name" value="Alanine racemase"/>
    <property type="match status" value="1"/>
</dbReference>
<dbReference type="PROSITE" id="PS00879">
    <property type="entry name" value="ODR_DC_2_2"/>
    <property type="match status" value="1"/>
</dbReference>
<dbReference type="GO" id="GO:0042177">
    <property type="term" value="P:negative regulation of protein catabolic process"/>
    <property type="evidence" value="ECO:0007669"/>
    <property type="project" value="TreeGrafter"/>
</dbReference>
<dbReference type="EMBL" id="JBCEZU010000597">
    <property type="protein sequence ID" value="KAK9513301.1"/>
    <property type="molecule type" value="Genomic_DNA"/>
</dbReference>
<keyword evidence="4" id="KW-0456">Lyase</keyword>
<dbReference type="SUPFAM" id="SSF51419">
    <property type="entry name" value="PLP-binding barrel"/>
    <property type="match status" value="1"/>
</dbReference>
<dbReference type="PANTHER" id="PTHR11482">
    <property type="entry name" value="ARGININE/DIAMINOPIMELATE/ORNITHINE DECARBOXYLASE"/>
    <property type="match status" value="1"/>
</dbReference>
<dbReference type="Gene3D" id="2.40.37.10">
    <property type="entry name" value="Lyase, Ornithine Decarboxylase, Chain A, domain 1"/>
    <property type="match status" value="1"/>
</dbReference>
<dbReference type="PRINTS" id="PR01182">
    <property type="entry name" value="ORNDCRBXLASE"/>
</dbReference>
<dbReference type="SUPFAM" id="SSF50621">
    <property type="entry name" value="Alanine racemase C-terminal domain-like"/>
    <property type="match status" value="1"/>
</dbReference>
<dbReference type="Proteomes" id="UP001488805">
    <property type="component" value="Unassembled WGS sequence"/>
</dbReference>
<evidence type="ECO:0000256" key="4">
    <source>
        <dbReference type="ARBA" id="ARBA00023239"/>
    </source>
</evidence>
<feature type="domain" description="Orn/DAP/Arg decarboxylase 2 N-terminal" evidence="6">
    <location>
        <begin position="46"/>
        <end position="278"/>
    </location>
</feature>
<comment type="cofactor">
    <cofactor evidence="1">
        <name>pyridoxal 5'-phosphate</name>
        <dbReference type="ChEBI" id="CHEBI:597326"/>
    </cofactor>
</comment>
<dbReference type="PRINTS" id="PR01179">
    <property type="entry name" value="ODADCRBXLASE"/>
</dbReference>
<keyword evidence="3" id="KW-0663">Pyridoxal phosphate</keyword>
<dbReference type="InterPro" id="IPR002433">
    <property type="entry name" value="Orn_de-COase"/>
</dbReference>
<dbReference type="InterPro" id="IPR000183">
    <property type="entry name" value="Orn/DAP/Arg_de-COase"/>
</dbReference>
<evidence type="ECO:0000256" key="5">
    <source>
        <dbReference type="ARBA" id="ARBA00037173"/>
    </source>
</evidence>
<dbReference type="FunFam" id="3.20.20.10:FF:000005">
    <property type="entry name" value="Ornithine decarboxylase"/>
    <property type="match status" value="1"/>
</dbReference>
<evidence type="ECO:0000256" key="2">
    <source>
        <dbReference type="ARBA" id="ARBA00008872"/>
    </source>
</evidence>
<name>A0AAW1DRS1_ZOAVI</name>
<sequence>MKGIADEPQYSVGLLEGGTALCDVIDNHIYEQTLFEKNAFFVADLGVIMRQHVRWRTHMPQIRPYYAVRCNSSPAVIEVLAALGTGFICTNKSELELVQSHSIPSEDIIYSGVCKQVSQIKYAAKNGVDLLVCDNEAELRKISRCHPNAKLLLQVSTEASRQDNEMSMTFGCSLKDCRHLLEKAKELGVQVVGVRSHISSACEDDQVYVHAISDARCVFDMGEEIGFNMKFLDIGGGFSGSETQLELINKAVMSMVDLYFPPSTGVAIIAEPGSFFVSSAFTLAVNVISKEAVARDHQDHAHDDPSANDEPEFQYHMNEGVYGSFASKLSETLIAAPSVYKNPSLDAPVFSSSLWGPSGDDLDQVVEHCLLPELNVGDWLTFSQAGAFSMGQPLCTATDPPPPPVYSVISSRDWFEMQDIGVTHETTLKNFSLVPYFLNSCQTAAGLSVPA</sequence>
<dbReference type="InterPro" id="IPR022644">
    <property type="entry name" value="De-COase2_N"/>
</dbReference>
<proteinExistence type="inferred from homology"/>
<evidence type="ECO:0000259" key="6">
    <source>
        <dbReference type="Pfam" id="PF02784"/>
    </source>
</evidence>
<comment type="similarity">
    <text evidence="2">Belongs to the Orn/Lys/Arg decarboxylase class-II family.</text>
</comment>
<reference evidence="7 8" key="1">
    <citation type="journal article" date="2024" name="Genome Biol. Evol.">
        <title>Chromosome-level genome assembly of the viviparous eelpout Zoarces viviparus.</title>
        <authorList>
            <person name="Fuhrmann N."/>
            <person name="Brasseur M.V."/>
            <person name="Bakowski C.E."/>
            <person name="Podsiadlowski L."/>
            <person name="Prost S."/>
            <person name="Krehenwinkel H."/>
            <person name="Mayer C."/>
        </authorList>
    </citation>
    <scope>NUCLEOTIDE SEQUENCE [LARGE SCALE GENOMIC DNA]</scope>
    <source>
        <strain evidence="7">NO-MEL_2022_Ind0_liver</strain>
    </source>
</reference>
<evidence type="ECO:0000313" key="7">
    <source>
        <dbReference type="EMBL" id="KAK9513301.1"/>
    </source>
</evidence>